<feature type="compositionally biased region" description="Basic and acidic residues" evidence="1">
    <location>
        <begin position="1"/>
        <end position="17"/>
    </location>
</feature>
<evidence type="ECO:0000256" key="1">
    <source>
        <dbReference type="SAM" id="MobiDB-lite"/>
    </source>
</evidence>
<keyword evidence="3" id="KW-1185">Reference proteome</keyword>
<evidence type="ECO:0000313" key="2">
    <source>
        <dbReference type="EMBL" id="CAH3114881.1"/>
    </source>
</evidence>
<protein>
    <submittedName>
        <fullName evidence="2">Uncharacterized protein</fullName>
    </submittedName>
</protein>
<dbReference type="InterPro" id="IPR026983">
    <property type="entry name" value="DHC"/>
</dbReference>
<feature type="region of interest" description="Disordered" evidence="1">
    <location>
        <begin position="65"/>
        <end position="87"/>
    </location>
</feature>
<organism evidence="2 3">
    <name type="scientific">Pocillopora meandrina</name>
    <dbReference type="NCBI Taxonomy" id="46732"/>
    <lineage>
        <taxon>Eukaryota</taxon>
        <taxon>Metazoa</taxon>
        <taxon>Cnidaria</taxon>
        <taxon>Anthozoa</taxon>
        <taxon>Hexacorallia</taxon>
        <taxon>Scleractinia</taxon>
        <taxon>Astrocoeniina</taxon>
        <taxon>Pocilloporidae</taxon>
        <taxon>Pocillopora</taxon>
    </lineage>
</organism>
<dbReference type="GO" id="GO:0007018">
    <property type="term" value="P:microtubule-based movement"/>
    <property type="evidence" value="ECO:0007669"/>
    <property type="project" value="InterPro"/>
</dbReference>
<evidence type="ECO:0000313" key="3">
    <source>
        <dbReference type="Proteomes" id="UP001159428"/>
    </source>
</evidence>
<dbReference type="AlphaFoldDB" id="A0AAU9WF30"/>
<proteinExistence type="predicted"/>
<gene>
    <name evidence="2" type="ORF">PMEA_00005710</name>
</gene>
<reference evidence="2 3" key="1">
    <citation type="submission" date="2022-05" db="EMBL/GenBank/DDBJ databases">
        <authorList>
            <consortium name="Genoscope - CEA"/>
            <person name="William W."/>
        </authorList>
    </citation>
    <scope>NUCLEOTIDE SEQUENCE [LARGE SCALE GENOMIC DNA]</scope>
</reference>
<dbReference type="PANTHER" id="PTHR22878">
    <property type="entry name" value="DYNEIN HEAVY CHAIN 6, AXONEMAL-LIKE-RELATED"/>
    <property type="match status" value="1"/>
</dbReference>
<feature type="region of interest" description="Disordered" evidence="1">
    <location>
        <begin position="1"/>
        <end position="46"/>
    </location>
</feature>
<dbReference type="GO" id="GO:0030286">
    <property type="term" value="C:dynein complex"/>
    <property type="evidence" value="ECO:0007669"/>
    <property type="project" value="InterPro"/>
</dbReference>
<dbReference type="PANTHER" id="PTHR22878:SF70">
    <property type="entry name" value="DYNEIN HEAVY CHAIN 2, AXONEMAL"/>
    <property type="match status" value="1"/>
</dbReference>
<name>A0AAU9WF30_9CNID</name>
<dbReference type="GO" id="GO:0051959">
    <property type="term" value="F:dynein light intermediate chain binding"/>
    <property type="evidence" value="ECO:0007669"/>
    <property type="project" value="InterPro"/>
</dbReference>
<comment type="caution">
    <text evidence="2">The sequence shown here is derived from an EMBL/GenBank/DDBJ whole genome shotgun (WGS) entry which is preliminary data.</text>
</comment>
<accession>A0AAU9WF30</accession>
<dbReference type="Proteomes" id="UP001159428">
    <property type="component" value="Unassembled WGS sequence"/>
</dbReference>
<sequence>MSMRNEQSHRSSSEGKLPRLPPIAAPTSPSSRFDKSHLRTHRRSENMQGLLTNKLYEIALKGKEDTEESLKRRPISAGEPEMPSQMMSTERRIRLNYQFMKKCVQEGPVTPMANEWWDTILTMIPAKLVLSPQLQPHIKELYDEIIAEYDTSIRKAMVQHILVKPKVKGVEGDEDLPDEVLGIDYSSPWRESFNAARESIRQNLHILHPSMQTILGICQSKNYSTMLITDQSNLRTQGSIECEHLKNNVTLDCEKTEEKLMHSWFPEVVNVFIDKDMLKHMSSSQVDAFYNCVSTLISNQLKDLINRTITAWTDLFHKDKSCLPLFKMELILDDDDHMQFYPALGDVEAAVLHVISTVAGTMQHVPTVQSWLAGGNTVTHVDAAVDNDVLLRCTKFLKDAVNFNLQQPIEYLHSFDKYSALVSGESSARVKQFISSENSFENYIQEIEKFRSLAREISSLPTVAHFDMVQLDCDDLKRGLATKANRFADQLLQMLAEEHRTENRR</sequence>
<dbReference type="EMBL" id="CALNXJ010000014">
    <property type="protein sequence ID" value="CAH3114881.1"/>
    <property type="molecule type" value="Genomic_DNA"/>
</dbReference>
<dbReference type="GO" id="GO:0045505">
    <property type="term" value="F:dynein intermediate chain binding"/>
    <property type="evidence" value="ECO:0007669"/>
    <property type="project" value="InterPro"/>
</dbReference>